<evidence type="ECO:0000313" key="2">
    <source>
        <dbReference type="Proteomes" id="UP000003412"/>
    </source>
</evidence>
<comment type="caution">
    <text evidence="1">The sequence shown here is derived from an EMBL/GenBank/DDBJ whole genome shotgun (WGS) entry which is preliminary data.</text>
</comment>
<protein>
    <submittedName>
        <fullName evidence="1">Secreted protein</fullName>
    </submittedName>
</protein>
<name>A0ABP2K336_9LIST</name>
<sequence>GNQFERIINIGETAGTIKPSIPDNGGKPTNYIRILTDKAGNLITAYPIPKP</sequence>
<evidence type="ECO:0000313" key="1">
    <source>
        <dbReference type="EMBL" id="EFR88721.1"/>
    </source>
</evidence>
<feature type="non-terminal residue" evidence="1">
    <location>
        <position position="1"/>
    </location>
</feature>
<accession>A0ABP2K336</accession>
<gene>
    <name evidence="1" type="ORF">NT05LM_0680a</name>
</gene>
<proteinExistence type="predicted"/>
<reference evidence="1 2" key="1">
    <citation type="journal article" date="2010" name="Microbiol. Resour. Announc.">
        <title>Comparative genomics of the bacterial genus Listeria: Genome evolution is characterized by limited gene acquisition and limited gene loss.</title>
        <authorList>
            <person name="den Bakker H.C."/>
            <person name="Cummings C.A."/>
            <person name="Ferreira V."/>
            <person name="Vatta P."/>
            <person name="Orsi R.H."/>
            <person name="Degoricija L."/>
            <person name="Barker M."/>
            <person name="Petrauskene O."/>
            <person name="Furtado M.R."/>
            <person name="Wiedmann M."/>
        </authorList>
    </citation>
    <scope>NUCLEOTIDE SEQUENCE [LARGE SCALE GENOMIC DNA]</scope>
    <source>
        <strain evidence="1 2">FSL S4-120</strain>
    </source>
</reference>
<keyword evidence="2" id="KW-1185">Reference proteome</keyword>
<dbReference type="EMBL" id="ADXF01000350">
    <property type="protein sequence ID" value="EFR88721.1"/>
    <property type="molecule type" value="Genomic_DNA"/>
</dbReference>
<organism evidence="1 2">
    <name type="scientific">Listeria marthii FSL S4-120</name>
    <dbReference type="NCBI Taxonomy" id="702457"/>
    <lineage>
        <taxon>Bacteria</taxon>
        <taxon>Bacillati</taxon>
        <taxon>Bacillota</taxon>
        <taxon>Bacilli</taxon>
        <taxon>Bacillales</taxon>
        <taxon>Listeriaceae</taxon>
        <taxon>Listeria</taxon>
    </lineage>
</organism>
<dbReference type="Proteomes" id="UP000003412">
    <property type="component" value="Chromosome"/>
</dbReference>